<protein>
    <submittedName>
        <fullName evidence="7">Uncharacterized protein</fullName>
    </submittedName>
</protein>
<proteinExistence type="inferred from homology"/>
<dbReference type="AlphaFoldDB" id="A0A3M7RWZ4"/>
<accession>A0A3M7RWZ4</accession>
<keyword evidence="5 6" id="KW-0472">Membrane</keyword>
<evidence type="ECO:0000313" key="8">
    <source>
        <dbReference type="Proteomes" id="UP000276133"/>
    </source>
</evidence>
<comment type="subcellular location">
    <subcellularLocation>
        <location evidence="1">Membrane</location>
    </subcellularLocation>
</comment>
<dbReference type="Pfam" id="PF04505">
    <property type="entry name" value="CD225"/>
    <property type="match status" value="1"/>
</dbReference>
<name>A0A3M7RWZ4_BRAPC</name>
<dbReference type="InterPro" id="IPR007593">
    <property type="entry name" value="CD225/Dispanin_fam"/>
</dbReference>
<evidence type="ECO:0000256" key="5">
    <source>
        <dbReference type="ARBA" id="ARBA00023136"/>
    </source>
</evidence>
<keyword evidence="8" id="KW-1185">Reference proteome</keyword>
<evidence type="ECO:0000256" key="6">
    <source>
        <dbReference type="SAM" id="Phobius"/>
    </source>
</evidence>
<dbReference type="EMBL" id="REGN01002437">
    <property type="protein sequence ID" value="RNA28093.1"/>
    <property type="molecule type" value="Genomic_DNA"/>
</dbReference>
<dbReference type="Proteomes" id="UP000276133">
    <property type="component" value="Unassembled WGS sequence"/>
</dbReference>
<evidence type="ECO:0000256" key="2">
    <source>
        <dbReference type="ARBA" id="ARBA00006843"/>
    </source>
</evidence>
<keyword evidence="4 6" id="KW-1133">Transmembrane helix</keyword>
<evidence type="ECO:0000256" key="1">
    <source>
        <dbReference type="ARBA" id="ARBA00004370"/>
    </source>
</evidence>
<keyword evidence="3 6" id="KW-0812">Transmembrane</keyword>
<comment type="caution">
    <text evidence="7">The sequence shown here is derived from an EMBL/GenBank/DDBJ whole genome shotgun (WGS) entry which is preliminary data.</text>
</comment>
<reference evidence="7 8" key="1">
    <citation type="journal article" date="2018" name="Sci. Rep.">
        <title>Genomic signatures of local adaptation to the degree of environmental predictability in rotifers.</title>
        <authorList>
            <person name="Franch-Gras L."/>
            <person name="Hahn C."/>
            <person name="Garcia-Roger E.M."/>
            <person name="Carmona M.J."/>
            <person name="Serra M."/>
            <person name="Gomez A."/>
        </authorList>
    </citation>
    <scope>NUCLEOTIDE SEQUENCE [LARGE SCALE GENOMIC DNA]</scope>
    <source>
        <strain evidence="7">HYR1</strain>
    </source>
</reference>
<evidence type="ECO:0000313" key="7">
    <source>
        <dbReference type="EMBL" id="RNA28093.1"/>
    </source>
</evidence>
<organism evidence="7 8">
    <name type="scientific">Brachionus plicatilis</name>
    <name type="common">Marine rotifer</name>
    <name type="synonym">Brachionus muelleri</name>
    <dbReference type="NCBI Taxonomy" id="10195"/>
    <lineage>
        <taxon>Eukaryota</taxon>
        <taxon>Metazoa</taxon>
        <taxon>Spiralia</taxon>
        <taxon>Gnathifera</taxon>
        <taxon>Rotifera</taxon>
        <taxon>Eurotatoria</taxon>
        <taxon>Monogononta</taxon>
        <taxon>Pseudotrocha</taxon>
        <taxon>Ploima</taxon>
        <taxon>Brachionidae</taxon>
        <taxon>Brachionus</taxon>
    </lineage>
</organism>
<comment type="similarity">
    <text evidence="2">Belongs to the CD225/Dispanin family.</text>
</comment>
<feature type="transmembrane region" description="Helical" evidence="6">
    <location>
        <begin position="181"/>
        <end position="206"/>
    </location>
</feature>
<dbReference type="OrthoDB" id="6083617at2759"/>
<evidence type="ECO:0000256" key="4">
    <source>
        <dbReference type="ARBA" id="ARBA00022989"/>
    </source>
</evidence>
<feature type="transmembrane region" description="Helical" evidence="6">
    <location>
        <begin position="138"/>
        <end position="161"/>
    </location>
</feature>
<gene>
    <name evidence="7" type="ORF">BpHYR1_017565</name>
</gene>
<sequence>MNTSLSTVDTLFNGQYLNVVLQGESVLRSSPSFNDSEPPSYFEAIGINHVNLNQIESVNTSRLPSFRNDRLPKISLQIAPESRIKQYSRGTSTSIGQSTNHTRGTNRLPVDIFQQNATQFHENENRVMSEITQPSETYFVWSIFTTFYCVLVGLPALIFSIKVYHYNKEEEYEKAFSRSKIVWYLNLTGLFCGIVYVGIVVLILFVSSN</sequence>
<dbReference type="GO" id="GO:0016020">
    <property type="term" value="C:membrane"/>
    <property type="evidence" value="ECO:0007669"/>
    <property type="project" value="UniProtKB-SubCell"/>
</dbReference>
<evidence type="ECO:0000256" key="3">
    <source>
        <dbReference type="ARBA" id="ARBA00022692"/>
    </source>
</evidence>